<dbReference type="EMBL" id="MU853342">
    <property type="protein sequence ID" value="KAK4112445.1"/>
    <property type="molecule type" value="Genomic_DNA"/>
</dbReference>
<organism evidence="2 3">
    <name type="scientific">Canariomyces notabilis</name>
    <dbReference type="NCBI Taxonomy" id="2074819"/>
    <lineage>
        <taxon>Eukaryota</taxon>
        <taxon>Fungi</taxon>
        <taxon>Dikarya</taxon>
        <taxon>Ascomycota</taxon>
        <taxon>Pezizomycotina</taxon>
        <taxon>Sordariomycetes</taxon>
        <taxon>Sordariomycetidae</taxon>
        <taxon>Sordariales</taxon>
        <taxon>Chaetomiaceae</taxon>
        <taxon>Canariomyces</taxon>
    </lineage>
</organism>
<evidence type="ECO:0000256" key="1">
    <source>
        <dbReference type="SAM" id="MobiDB-lite"/>
    </source>
</evidence>
<evidence type="ECO:0000313" key="2">
    <source>
        <dbReference type="EMBL" id="KAK4112445.1"/>
    </source>
</evidence>
<feature type="region of interest" description="Disordered" evidence="1">
    <location>
        <begin position="72"/>
        <end position="109"/>
    </location>
</feature>
<sequence length="109" mass="12506">MANQDPDVPDLIIRNRDGNEERAYGIIHAKRLANWDRAHTPSQWSSRNSDCYTYFAMARWVEVNSFEKTYPYQPEVGDAPSTEPRLPPGTTSADGIDRSPDIDWPLPLW</sequence>
<dbReference type="Proteomes" id="UP001302812">
    <property type="component" value="Unassembled WGS sequence"/>
</dbReference>
<dbReference type="RefSeq" id="XP_064670015.1">
    <property type="nucleotide sequence ID" value="XM_064815166.1"/>
</dbReference>
<comment type="caution">
    <text evidence="2">The sequence shown here is derived from an EMBL/GenBank/DDBJ whole genome shotgun (WGS) entry which is preliminary data.</text>
</comment>
<name>A0AAN6YRW6_9PEZI</name>
<keyword evidence="3" id="KW-1185">Reference proteome</keyword>
<protein>
    <submittedName>
        <fullName evidence="2">Uncharacterized protein</fullName>
    </submittedName>
</protein>
<accession>A0AAN6YRW6</accession>
<dbReference type="AlphaFoldDB" id="A0AAN6YRW6"/>
<reference evidence="2" key="1">
    <citation type="journal article" date="2023" name="Mol. Phylogenet. Evol.">
        <title>Genome-scale phylogeny and comparative genomics of the fungal order Sordariales.</title>
        <authorList>
            <person name="Hensen N."/>
            <person name="Bonometti L."/>
            <person name="Westerberg I."/>
            <person name="Brannstrom I.O."/>
            <person name="Guillou S."/>
            <person name="Cros-Aarteil S."/>
            <person name="Calhoun S."/>
            <person name="Haridas S."/>
            <person name="Kuo A."/>
            <person name="Mondo S."/>
            <person name="Pangilinan J."/>
            <person name="Riley R."/>
            <person name="LaButti K."/>
            <person name="Andreopoulos B."/>
            <person name="Lipzen A."/>
            <person name="Chen C."/>
            <person name="Yan M."/>
            <person name="Daum C."/>
            <person name="Ng V."/>
            <person name="Clum A."/>
            <person name="Steindorff A."/>
            <person name="Ohm R.A."/>
            <person name="Martin F."/>
            <person name="Silar P."/>
            <person name="Natvig D.O."/>
            <person name="Lalanne C."/>
            <person name="Gautier V."/>
            <person name="Ament-Velasquez S.L."/>
            <person name="Kruys A."/>
            <person name="Hutchinson M.I."/>
            <person name="Powell A.J."/>
            <person name="Barry K."/>
            <person name="Miller A.N."/>
            <person name="Grigoriev I.V."/>
            <person name="Debuchy R."/>
            <person name="Gladieux P."/>
            <person name="Hiltunen Thoren M."/>
            <person name="Johannesson H."/>
        </authorList>
    </citation>
    <scope>NUCLEOTIDE SEQUENCE</scope>
    <source>
        <strain evidence="2">CBS 508.74</strain>
    </source>
</reference>
<reference evidence="2" key="2">
    <citation type="submission" date="2023-05" db="EMBL/GenBank/DDBJ databases">
        <authorList>
            <consortium name="Lawrence Berkeley National Laboratory"/>
            <person name="Steindorff A."/>
            <person name="Hensen N."/>
            <person name="Bonometti L."/>
            <person name="Westerberg I."/>
            <person name="Brannstrom I.O."/>
            <person name="Guillou S."/>
            <person name="Cros-Aarteil S."/>
            <person name="Calhoun S."/>
            <person name="Haridas S."/>
            <person name="Kuo A."/>
            <person name="Mondo S."/>
            <person name="Pangilinan J."/>
            <person name="Riley R."/>
            <person name="Labutti K."/>
            <person name="Andreopoulos B."/>
            <person name="Lipzen A."/>
            <person name="Chen C."/>
            <person name="Yanf M."/>
            <person name="Daum C."/>
            <person name="Ng V."/>
            <person name="Clum A."/>
            <person name="Ohm R."/>
            <person name="Martin F."/>
            <person name="Silar P."/>
            <person name="Natvig D."/>
            <person name="Lalanne C."/>
            <person name="Gautier V."/>
            <person name="Ament-Velasquez S.L."/>
            <person name="Kruys A."/>
            <person name="Hutchinson M.I."/>
            <person name="Powell A.J."/>
            <person name="Barry K."/>
            <person name="Miller A.N."/>
            <person name="Grigoriev I.V."/>
            <person name="Debuchy R."/>
            <person name="Gladieux P."/>
            <person name="Thoren M.H."/>
            <person name="Johannesson H."/>
        </authorList>
    </citation>
    <scope>NUCLEOTIDE SEQUENCE</scope>
    <source>
        <strain evidence="2">CBS 508.74</strain>
    </source>
</reference>
<gene>
    <name evidence="2" type="ORF">N656DRAFT_779302</name>
</gene>
<evidence type="ECO:0000313" key="3">
    <source>
        <dbReference type="Proteomes" id="UP001302812"/>
    </source>
</evidence>
<proteinExistence type="predicted"/>
<dbReference type="GeneID" id="89939291"/>